<feature type="repeat" description="PPR" evidence="3">
    <location>
        <begin position="59"/>
        <end position="93"/>
    </location>
</feature>
<keyword evidence="5" id="KW-1185">Reference proteome</keyword>
<dbReference type="PROSITE" id="PS51375">
    <property type="entry name" value="PPR"/>
    <property type="match status" value="2"/>
</dbReference>
<evidence type="ECO:0000313" key="5">
    <source>
        <dbReference type="Proteomes" id="UP000011116"/>
    </source>
</evidence>
<dbReference type="InterPro" id="IPR011990">
    <property type="entry name" value="TPR-like_helical_dom_sf"/>
</dbReference>
<dbReference type="EnsemblPlants" id="HORVU.MOREX.r3.3HG0320540.1">
    <property type="protein sequence ID" value="HORVU.MOREX.r3.3HG0320540.1.CDS1"/>
    <property type="gene ID" value="HORVU.MOREX.r3.3HG0320540"/>
</dbReference>
<evidence type="ECO:0000313" key="4">
    <source>
        <dbReference type="EnsemblPlants" id="HORVU.MOREX.r3.3HG0320540.1.CDS1"/>
    </source>
</evidence>
<dbReference type="PANTHER" id="PTHR47942">
    <property type="entry name" value="TETRATRICOPEPTIDE REPEAT (TPR)-LIKE SUPERFAMILY PROTEIN-RELATED"/>
    <property type="match status" value="1"/>
</dbReference>
<reference evidence="4" key="3">
    <citation type="submission" date="2022-01" db="UniProtKB">
        <authorList>
            <consortium name="EnsemblPlants"/>
        </authorList>
    </citation>
    <scope>IDENTIFICATION</scope>
    <source>
        <strain evidence="4">subsp. vulgare</strain>
    </source>
</reference>
<dbReference type="SMR" id="A0A8I6XUR1"/>
<evidence type="ECO:0008006" key="6">
    <source>
        <dbReference type="Google" id="ProtNLM"/>
    </source>
</evidence>
<evidence type="ECO:0000256" key="1">
    <source>
        <dbReference type="ARBA" id="ARBA00022737"/>
    </source>
</evidence>
<name>A0A8I6XUR1_HORVV</name>
<dbReference type="Proteomes" id="UP000011116">
    <property type="component" value="Chromosome 3H"/>
</dbReference>
<feature type="repeat" description="PPR" evidence="3">
    <location>
        <begin position="27"/>
        <end position="57"/>
    </location>
</feature>
<reference evidence="5" key="1">
    <citation type="journal article" date="2012" name="Nature">
        <title>A physical, genetic and functional sequence assembly of the barley genome.</title>
        <authorList>
            <consortium name="The International Barley Genome Sequencing Consortium"/>
            <person name="Mayer K.F."/>
            <person name="Waugh R."/>
            <person name="Brown J.W."/>
            <person name="Schulman A."/>
            <person name="Langridge P."/>
            <person name="Platzer M."/>
            <person name="Fincher G.B."/>
            <person name="Muehlbauer G.J."/>
            <person name="Sato K."/>
            <person name="Close T.J."/>
            <person name="Wise R.P."/>
            <person name="Stein N."/>
        </authorList>
    </citation>
    <scope>NUCLEOTIDE SEQUENCE [LARGE SCALE GENOMIC DNA]</scope>
    <source>
        <strain evidence="5">cv. Morex</strain>
    </source>
</reference>
<evidence type="ECO:0000256" key="3">
    <source>
        <dbReference type="PROSITE-ProRule" id="PRU00708"/>
    </source>
</evidence>
<dbReference type="Gramene" id="HORVU.MOREX.r2.3HG0267480.1">
    <property type="protein sequence ID" value="HORVU.MOREX.r2.3HG0267480.1.CDS.1"/>
    <property type="gene ID" value="HORVU.MOREX.r2.3HG0267480"/>
</dbReference>
<dbReference type="AlphaFoldDB" id="A0A8I6XUR1"/>
<dbReference type="NCBIfam" id="TIGR00756">
    <property type="entry name" value="PPR"/>
    <property type="match status" value="1"/>
</dbReference>
<keyword evidence="2" id="KW-0809">Transit peptide</keyword>
<keyword evidence="1" id="KW-0677">Repeat</keyword>
<protein>
    <recommendedName>
        <fullName evidence="6">Pentatricopeptide repeat-containing protein</fullName>
    </recommendedName>
</protein>
<evidence type="ECO:0000256" key="2">
    <source>
        <dbReference type="ARBA" id="ARBA00022946"/>
    </source>
</evidence>
<reference evidence="4" key="2">
    <citation type="submission" date="2020-10" db="EMBL/GenBank/DDBJ databases">
        <authorList>
            <person name="Scholz U."/>
            <person name="Mascher M."/>
            <person name="Fiebig A."/>
        </authorList>
    </citation>
    <scope>NUCLEOTIDE SEQUENCE [LARGE SCALE GENOMIC DNA]</scope>
    <source>
        <strain evidence="4">cv. Morex</strain>
    </source>
</reference>
<sequence length="111" mass="12715">MDSHQKGLVDRAIEVFEQMPKYGSTTNIFTYNSLINGFSEQGHLNDARKLLSTMSWKPGAISYNSTLKGSHRAEQWMEAEEVVAEMLRKKCPLKEITFNYANLLFIPNRVT</sequence>
<dbReference type="InterPro" id="IPR051222">
    <property type="entry name" value="PPR/CCM1_RNA-binding"/>
</dbReference>
<accession>A0A8I6XUR1</accession>
<dbReference type="Pfam" id="PF12854">
    <property type="entry name" value="PPR_1"/>
    <property type="match status" value="1"/>
</dbReference>
<dbReference type="Gramene" id="HORVU.MOREX.r3.3HG0320540.1">
    <property type="protein sequence ID" value="HORVU.MOREX.r3.3HG0320540.1.CDS1"/>
    <property type="gene ID" value="HORVU.MOREX.r3.3HG0320540"/>
</dbReference>
<organism evidence="4 5">
    <name type="scientific">Hordeum vulgare subsp. vulgare</name>
    <name type="common">Domesticated barley</name>
    <dbReference type="NCBI Taxonomy" id="112509"/>
    <lineage>
        <taxon>Eukaryota</taxon>
        <taxon>Viridiplantae</taxon>
        <taxon>Streptophyta</taxon>
        <taxon>Embryophyta</taxon>
        <taxon>Tracheophyta</taxon>
        <taxon>Spermatophyta</taxon>
        <taxon>Magnoliopsida</taxon>
        <taxon>Liliopsida</taxon>
        <taxon>Poales</taxon>
        <taxon>Poaceae</taxon>
        <taxon>BOP clade</taxon>
        <taxon>Pooideae</taxon>
        <taxon>Triticodae</taxon>
        <taxon>Triticeae</taxon>
        <taxon>Hordeinae</taxon>
        <taxon>Hordeum</taxon>
    </lineage>
</organism>
<dbReference type="PANTHER" id="PTHR47942:SF99">
    <property type="entry name" value="PENTACOTRIPEPTIDE-REPEAT REGION OF PRORP DOMAIN-CONTAINING PROTEIN"/>
    <property type="match status" value="1"/>
</dbReference>
<dbReference type="Gene3D" id="1.25.40.10">
    <property type="entry name" value="Tetratricopeptide repeat domain"/>
    <property type="match status" value="1"/>
</dbReference>
<proteinExistence type="predicted"/>
<dbReference type="Pfam" id="PF01535">
    <property type="entry name" value="PPR"/>
    <property type="match status" value="2"/>
</dbReference>
<dbReference type="InterPro" id="IPR002885">
    <property type="entry name" value="PPR_rpt"/>
</dbReference>